<evidence type="ECO:0000256" key="1">
    <source>
        <dbReference type="ARBA" id="ARBA00001113"/>
    </source>
</evidence>
<keyword evidence="8" id="KW-1185">Reference proteome</keyword>
<dbReference type="Pfam" id="PF03610">
    <property type="entry name" value="EIIA-man"/>
    <property type="match status" value="1"/>
</dbReference>
<dbReference type="Gene3D" id="3.40.50.510">
    <property type="entry name" value="Phosphotransferase system, mannose-type IIA component"/>
    <property type="match status" value="1"/>
</dbReference>
<dbReference type="NCBIfam" id="TIGR02364">
    <property type="entry name" value="dha_pts"/>
    <property type="match status" value="1"/>
</dbReference>
<reference evidence="8" key="1">
    <citation type="journal article" date="2019" name="Int. J. Syst. Evol. Microbiol.">
        <title>The Global Catalogue of Microorganisms (GCM) 10K type strain sequencing project: providing services to taxonomists for standard genome sequencing and annotation.</title>
        <authorList>
            <consortium name="The Broad Institute Genomics Platform"/>
            <consortium name="The Broad Institute Genome Sequencing Center for Infectious Disease"/>
            <person name="Wu L."/>
            <person name="Ma J."/>
        </authorList>
    </citation>
    <scope>NUCLEOTIDE SEQUENCE [LARGE SCALE GENOMIC DNA]</scope>
    <source>
        <strain evidence="8">CGMCC 1.15277</strain>
    </source>
</reference>
<accession>A0ABW1X1F6</accession>
<feature type="domain" description="PTS EIIA type-4" evidence="6">
    <location>
        <begin position="2"/>
        <end position="134"/>
    </location>
</feature>
<evidence type="ECO:0000313" key="7">
    <source>
        <dbReference type="EMBL" id="MFC6396309.1"/>
    </source>
</evidence>
<dbReference type="SUPFAM" id="SSF53062">
    <property type="entry name" value="PTS system fructose IIA component-like"/>
    <property type="match status" value="1"/>
</dbReference>
<keyword evidence="7" id="KW-0418">Kinase</keyword>
<evidence type="ECO:0000256" key="2">
    <source>
        <dbReference type="ARBA" id="ARBA00002788"/>
    </source>
</evidence>
<sequence length="142" mass="14563">MSVGIVVVSHSRALAEGAVDLATQMVTTTQPRLAVAAGTADGGLGTDAMAIQAAIEQVDEGDGVLVMVDLGSAVMSAEMALEFCDPDLAERVVVSSAPLVEGLVAAVVRAAQDAPLATVVRDAEQALDAKKKHLDRVLTRQN</sequence>
<organism evidence="7 8">
    <name type="scientific">Luteococcus sanguinis</name>
    <dbReference type="NCBI Taxonomy" id="174038"/>
    <lineage>
        <taxon>Bacteria</taxon>
        <taxon>Bacillati</taxon>
        <taxon>Actinomycetota</taxon>
        <taxon>Actinomycetes</taxon>
        <taxon>Propionibacteriales</taxon>
        <taxon>Propionibacteriaceae</taxon>
        <taxon>Luteococcus</taxon>
    </lineage>
</organism>
<comment type="caution">
    <text evidence="7">The sequence shown here is derived from an EMBL/GenBank/DDBJ whole genome shotgun (WGS) entry which is preliminary data.</text>
</comment>
<dbReference type="Proteomes" id="UP001596266">
    <property type="component" value="Unassembled WGS sequence"/>
</dbReference>
<evidence type="ECO:0000313" key="8">
    <source>
        <dbReference type="Proteomes" id="UP001596266"/>
    </source>
</evidence>
<comment type="function">
    <text evidence="2">Component of the dihydroxyacetone kinase complex, which is responsible for the phosphoenolpyruvate (PEP)-dependent phosphorylation of dihydroxyacetone. DhaM serves as the phosphoryl donor. Is phosphorylated by phosphoenolpyruvate in an EI- and HPr-dependent reaction, and a phosphorelay system on histidine residues finally leads to phosphoryl transfer to DhaL and dihydroxyacetone.</text>
</comment>
<dbReference type="InterPro" id="IPR004701">
    <property type="entry name" value="PTS_EIIA_man-typ"/>
</dbReference>
<keyword evidence="4 7" id="KW-0808">Transferase</keyword>
<evidence type="ECO:0000256" key="4">
    <source>
        <dbReference type="ARBA" id="ARBA00022679"/>
    </source>
</evidence>
<comment type="subunit">
    <text evidence="5">Homodimer. The dihydroxyacetone kinase complex is composed of a homodimer of DhaM, a homodimer of DhaK and the subunit DhaL.</text>
</comment>
<dbReference type="InterPro" id="IPR012844">
    <property type="entry name" value="DhaM_N"/>
</dbReference>
<dbReference type="PANTHER" id="PTHR38594">
    <property type="entry name" value="PEP-DEPENDENT DIHYDROXYACETONE KINASE, PHOSPHORYL DONOR SUBUNIT DHAM"/>
    <property type="match status" value="1"/>
</dbReference>
<evidence type="ECO:0000259" key="6">
    <source>
        <dbReference type="PROSITE" id="PS51096"/>
    </source>
</evidence>
<dbReference type="GO" id="GO:0047324">
    <property type="term" value="F:phosphoenolpyruvate-glycerone phosphotransferase activity"/>
    <property type="evidence" value="ECO:0007669"/>
    <property type="project" value="UniProtKB-EC"/>
</dbReference>
<dbReference type="PANTHER" id="PTHR38594:SF1">
    <property type="entry name" value="PEP-DEPENDENT DIHYDROXYACETONE KINASE, PHOSPHORYL DONOR SUBUNIT DHAM"/>
    <property type="match status" value="1"/>
</dbReference>
<evidence type="ECO:0000256" key="5">
    <source>
        <dbReference type="ARBA" id="ARBA00046577"/>
    </source>
</evidence>
<evidence type="ECO:0000256" key="3">
    <source>
        <dbReference type="ARBA" id="ARBA00012095"/>
    </source>
</evidence>
<protein>
    <recommendedName>
        <fullName evidence="3">phosphoenolpyruvate--glycerone phosphotransferase</fullName>
        <ecNumber evidence="3">2.7.1.121</ecNumber>
    </recommendedName>
</protein>
<dbReference type="EC" id="2.7.1.121" evidence="3"/>
<dbReference type="InterPro" id="IPR039643">
    <property type="entry name" value="DhaM"/>
</dbReference>
<dbReference type="EMBL" id="JBHSUA010000009">
    <property type="protein sequence ID" value="MFC6396309.1"/>
    <property type="molecule type" value="Genomic_DNA"/>
</dbReference>
<dbReference type="RefSeq" id="WP_343885054.1">
    <property type="nucleotide sequence ID" value="NZ_BAAAKI010000004.1"/>
</dbReference>
<comment type="catalytic activity">
    <reaction evidence="1">
        <text>dihydroxyacetone + phosphoenolpyruvate = dihydroxyacetone phosphate + pyruvate</text>
        <dbReference type="Rhea" id="RHEA:18381"/>
        <dbReference type="ChEBI" id="CHEBI:15361"/>
        <dbReference type="ChEBI" id="CHEBI:16016"/>
        <dbReference type="ChEBI" id="CHEBI:57642"/>
        <dbReference type="ChEBI" id="CHEBI:58702"/>
        <dbReference type="EC" id="2.7.1.121"/>
    </reaction>
</comment>
<dbReference type="PROSITE" id="PS51096">
    <property type="entry name" value="PTS_EIIA_TYPE_4"/>
    <property type="match status" value="1"/>
</dbReference>
<gene>
    <name evidence="7" type="primary">dhaM</name>
    <name evidence="7" type="ORF">ACFP57_04800</name>
</gene>
<proteinExistence type="predicted"/>
<dbReference type="InterPro" id="IPR036662">
    <property type="entry name" value="PTS_EIIA_man-typ_sf"/>
</dbReference>
<name>A0ABW1X1F6_9ACTN</name>